<feature type="non-terminal residue" evidence="1">
    <location>
        <position position="606"/>
    </location>
</feature>
<dbReference type="InterPro" id="IPR032675">
    <property type="entry name" value="LRR_dom_sf"/>
</dbReference>
<dbReference type="AlphaFoldDB" id="A0A131ZB24"/>
<dbReference type="Gene3D" id="3.80.10.10">
    <property type="entry name" value="Ribonuclease Inhibitor"/>
    <property type="match status" value="1"/>
</dbReference>
<reference evidence="1" key="1">
    <citation type="journal article" date="2016" name="Ticks Tick Borne Dis.">
        <title>De novo assembly and annotation of the salivary gland transcriptome of Rhipicephalus appendiculatus male and female ticks during blood feeding.</title>
        <authorList>
            <person name="de Castro M.H."/>
            <person name="de Klerk D."/>
            <person name="Pienaar R."/>
            <person name="Latif A.A."/>
            <person name="Rees D.J."/>
            <person name="Mans B.J."/>
        </authorList>
    </citation>
    <scope>NUCLEOTIDE SEQUENCE</scope>
    <source>
        <tissue evidence="1">Salivary glands</tissue>
    </source>
</reference>
<proteinExistence type="predicted"/>
<sequence length="606" mass="67370">DSKSTSSSPRCLGFADGVPSRVPPVQLFHDLFSVPLQVQYDKLARVIPRQSAMESIPPERELQVSLAAFAERGDTSAIADDAEFGLYRPLCSSSNDGVCQIKNCLPYCNKLLFNIGLELREQRGGSLSLVTIPVHLVPRAGPELHRATPFLRWILKSHVCITAFELWDSPSRPHGQIVLQELPENSAIKKLTLRSFEEGGSPHTHITKHLPRLRGLEVLSCSGMCSCAETVNDISALLRTTKCLTSLELKSSFGFDQPPKTLFDALAANSTLKWLDLGTYWKTAKPPGPLGEYVRSNGFLPSLTVSGLDVDREKLLLDKVLVRNDTLCRLHVSNLFGGGRSVRFITKVLAECSALRKFYVGSVRTAYTKISEATLTRCVDALERNQTLEELTLPYGLWRPNNWIAFFELLPKNKQLKKLDVTHRFPQDYLTLQPVLGALALTKQSAQVSFGHYVHGIGVDFLHFEVFSSVELSGDESAQVDALQLLPAYDHVTSLSVDVFETRELMFSALAKYIRETTLLRKLRLTVTNPEDPESTAPSTCWALLFQSISVNTSISDLDVSTNGAFRYNDCLTRIIGHNRYISRVSFLENTGFGNATEFVSLLSKT</sequence>
<dbReference type="PANTHER" id="PTHR47679">
    <property type="entry name" value="PROTEIN TORNADO 1"/>
    <property type="match status" value="1"/>
</dbReference>
<name>A0A131ZB24_RHIAP</name>
<protein>
    <submittedName>
        <fullName evidence="1">Nlr family card domain protein</fullName>
    </submittedName>
</protein>
<feature type="non-terminal residue" evidence="1">
    <location>
        <position position="1"/>
    </location>
</feature>
<dbReference type="PANTHER" id="PTHR47679:SF2">
    <property type="entry name" value="C-TERMINAL OF ROC (COR) DOMAIN-CONTAINING PROTEIN"/>
    <property type="match status" value="1"/>
</dbReference>
<dbReference type="EMBL" id="GEDV01000073">
    <property type="protein sequence ID" value="JAP88484.1"/>
    <property type="molecule type" value="Transcribed_RNA"/>
</dbReference>
<evidence type="ECO:0000313" key="1">
    <source>
        <dbReference type="EMBL" id="JAP88484.1"/>
    </source>
</evidence>
<accession>A0A131ZB24</accession>
<dbReference type="SUPFAM" id="SSF52047">
    <property type="entry name" value="RNI-like"/>
    <property type="match status" value="1"/>
</dbReference>
<organism evidence="1">
    <name type="scientific">Rhipicephalus appendiculatus</name>
    <name type="common">Brown ear tick</name>
    <dbReference type="NCBI Taxonomy" id="34631"/>
    <lineage>
        <taxon>Eukaryota</taxon>
        <taxon>Metazoa</taxon>
        <taxon>Ecdysozoa</taxon>
        <taxon>Arthropoda</taxon>
        <taxon>Chelicerata</taxon>
        <taxon>Arachnida</taxon>
        <taxon>Acari</taxon>
        <taxon>Parasitiformes</taxon>
        <taxon>Ixodida</taxon>
        <taxon>Ixodoidea</taxon>
        <taxon>Ixodidae</taxon>
        <taxon>Rhipicephalinae</taxon>
        <taxon>Rhipicephalus</taxon>
        <taxon>Rhipicephalus</taxon>
    </lineage>
</organism>